<dbReference type="Proteomes" id="UP001154272">
    <property type="component" value="Unassembled WGS sequence"/>
</dbReference>
<protein>
    <submittedName>
        <fullName evidence="1">Uncharacterized protein</fullName>
    </submittedName>
</protein>
<keyword evidence="2" id="KW-1185">Reference proteome</keyword>
<evidence type="ECO:0000313" key="1">
    <source>
        <dbReference type="EMBL" id="CAI3955491.1"/>
    </source>
</evidence>
<accession>A0ABM9HTH7</accession>
<dbReference type="RefSeq" id="WP_282024596.1">
    <property type="nucleotide sequence ID" value="NZ_CAMXCH010000004.1"/>
</dbReference>
<gene>
    <name evidence="1" type="ORF">R83534S58_LOCUS1979</name>
</gene>
<dbReference type="PROSITE" id="PS51257">
    <property type="entry name" value="PROKAR_LIPOPROTEIN"/>
    <property type="match status" value="1"/>
</dbReference>
<organism evidence="1 2">
    <name type="scientific">Commensalibacter papalotli</name>
    <name type="common">ex Botero et al. 2024</name>
    <dbReference type="NCBI Taxonomy" id="2972766"/>
    <lineage>
        <taxon>Bacteria</taxon>
        <taxon>Pseudomonadati</taxon>
        <taxon>Pseudomonadota</taxon>
        <taxon>Alphaproteobacteria</taxon>
        <taxon>Acetobacterales</taxon>
        <taxon>Acetobacteraceae</taxon>
    </lineage>
</organism>
<proteinExistence type="predicted"/>
<reference evidence="1" key="1">
    <citation type="submission" date="2022-10" db="EMBL/GenBank/DDBJ databases">
        <authorList>
            <person name="Botero Cardona J."/>
        </authorList>
    </citation>
    <scope>NUCLEOTIDE SEQUENCE</scope>
    <source>
        <strain evidence="1">R-83534</strain>
    </source>
</reference>
<name>A0ABM9HTH7_9PROT</name>
<dbReference type="EMBL" id="CAMXCH010000004">
    <property type="protein sequence ID" value="CAI3955491.1"/>
    <property type="molecule type" value="Genomic_DNA"/>
</dbReference>
<sequence>MKNYSLIAILTLCLGLTACGPDIFYIPIDNKLGSAQPLSKTEDTIRVIVPERITQYVAKARSDDSDWLEATNTGLYIGLAKLSTEENFQALGYQLTDTGRLSGGGGASKSIKWLDSQGNSQEATTKGGKPNVIAMVDSGVLKTYDKTYTWQVPISTDPITGQPNMWDTQGQTVTMNLIYYKIKIVRPIGKDNPLFTCNNSSLSTNFCTYSQDNPSTYETIFEGYGTMNTNAKMQAYIENHLSSSVLYQYPTLLGKKRIFQISQPFFEVTKVTDAPTN</sequence>
<evidence type="ECO:0000313" key="2">
    <source>
        <dbReference type="Proteomes" id="UP001154272"/>
    </source>
</evidence>
<comment type="caution">
    <text evidence="1">The sequence shown here is derived from an EMBL/GenBank/DDBJ whole genome shotgun (WGS) entry which is preliminary data.</text>
</comment>